<accession>A0AAW4FS09</accession>
<evidence type="ECO:0000256" key="1">
    <source>
        <dbReference type="SAM" id="MobiDB-lite"/>
    </source>
</evidence>
<gene>
    <name evidence="3" type="ORF">GFB56_25255</name>
</gene>
<proteinExistence type="predicted"/>
<keyword evidence="4" id="KW-1185">Reference proteome</keyword>
<sequence length="156" mass="16632">KAAYMALEKKPPADARTKQAGLDGREGRDPDTVQGEILGSVSIGLLQVGCREAQVMISTRFDNWSSLGRAGETLRRMIGLSEAGWADGRAKVGLYGASAILAIVLEKSLRDPEQISKPAGYFRAMIDRAVEGKLNLERSLFGLAAGFYGASGETGQ</sequence>
<evidence type="ECO:0000259" key="2">
    <source>
        <dbReference type="Pfam" id="PF11800"/>
    </source>
</evidence>
<dbReference type="RefSeq" id="WP_255569891.1">
    <property type="nucleotide sequence ID" value="NZ_WXFA01000021.1"/>
</dbReference>
<dbReference type="InterPro" id="IPR021760">
    <property type="entry name" value="RepC_C"/>
</dbReference>
<organism evidence="3 4">
    <name type="scientific">Ensifer canadensis</name>
    <dbReference type="NCBI Taxonomy" id="555315"/>
    <lineage>
        <taxon>Bacteria</taxon>
        <taxon>Pseudomonadati</taxon>
        <taxon>Pseudomonadota</taxon>
        <taxon>Alphaproteobacteria</taxon>
        <taxon>Hyphomicrobiales</taxon>
        <taxon>Rhizobiaceae</taxon>
        <taxon>Sinorhizobium/Ensifer group</taxon>
        <taxon>Ensifer</taxon>
    </lineage>
</organism>
<protein>
    <submittedName>
        <fullName evidence="3">Plasmid replication protein RepCa2</fullName>
    </submittedName>
</protein>
<feature type="non-terminal residue" evidence="3">
    <location>
        <position position="1"/>
    </location>
</feature>
<reference evidence="3 4" key="1">
    <citation type="submission" date="2020-01" db="EMBL/GenBank/DDBJ databases">
        <title>Draft genome assembly of Ensifer adhaerens T173.</title>
        <authorList>
            <person name="Craig J.E."/>
            <person name="Stinchcombe J.R."/>
        </authorList>
    </citation>
    <scope>NUCLEOTIDE SEQUENCE [LARGE SCALE GENOMIC DNA]</scope>
    <source>
        <strain evidence="3 4">T173</strain>
    </source>
</reference>
<dbReference type="Proteomes" id="UP000744980">
    <property type="component" value="Unassembled WGS sequence"/>
</dbReference>
<comment type="caution">
    <text evidence="3">The sequence shown here is derived from an EMBL/GenBank/DDBJ whole genome shotgun (WGS) entry which is preliminary data.</text>
</comment>
<dbReference type="EMBL" id="WXFA01000021">
    <property type="protein sequence ID" value="MBM3094058.1"/>
    <property type="molecule type" value="Genomic_DNA"/>
</dbReference>
<evidence type="ECO:0000313" key="4">
    <source>
        <dbReference type="Proteomes" id="UP000744980"/>
    </source>
</evidence>
<dbReference type="Pfam" id="PF11800">
    <property type="entry name" value="RP-C_C"/>
    <property type="match status" value="1"/>
</dbReference>
<feature type="compositionally biased region" description="Basic and acidic residues" evidence="1">
    <location>
        <begin position="7"/>
        <end position="30"/>
    </location>
</feature>
<feature type="domain" description="Plasmid replication protein C C-terminal" evidence="2">
    <location>
        <begin position="50"/>
        <end position="144"/>
    </location>
</feature>
<evidence type="ECO:0000313" key="3">
    <source>
        <dbReference type="EMBL" id="MBM3094058.1"/>
    </source>
</evidence>
<dbReference type="AlphaFoldDB" id="A0AAW4FS09"/>
<name>A0AAW4FS09_9HYPH</name>
<feature type="region of interest" description="Disordered" evidence="1">
    <location>
        <begin position="1"/>
        <end position="30"/>
    </location>
</feature>